<evidence type="ECO:0000259" key="12">
    <source>
        <dbReference type="PROSITE" id="PS50035"/>
    </source>
</evidence>
<proteinExistence type="inferred from homology"/>
<dbReference type="Proteomes" id="UP000295304">
    <property type="component" value="Unassembled WGS sequence"/>
</dbReference>
<dbReference type="GO" id="GO:0016891">
    <property type="term" value="F:RNA endonuclease activity producing 5'-phosphomonoesters, hydrolytic mechanism"/>
    <property type="evidence" value="ECO:0007669"/>
    <property type="project" value="TreeGrafter"/>
</dbReference>
<evidence type="ECO:0000256" key="1">
    <source>
        <dbReference type="ARBA" id="ARBA00000798"/>
    </source>
</evidence>
<dbReference type="GO" id="GO:0016042">
    <property type="term" value="P:lipid catabolic process"/>
    <property type="evidence" value="ECO:0007669"/>
    <property type="project" value="UniProtKB-KW"/>
</dbReference>
<dbReference type="PROSITE" id="PS50035">
    <property type="entry name" value="PLD"/>
    <property type="match status" value="1"/>
</dbReference>
<accession>A0A4R3JCU5</accession>
<comment type="similarity">
    <text evidence="4">Belongs to the phospholipase D family.</text>
</comment>
<feature type="domain" description="PLD phosphodiesterase" evidence="12">
    <location>
        <begin position="280"/>
        <end position="307"/>
    </location>
</feature>
<dbReference type="SMART" id="SM00155">
    <property type="entry name" value="PLDc"/>
    <property type="match status" value="2"/>
</dbReference>
<evidence type="ECO:0000256" key="6">
    <source>
        <dbReference type="ARBA" id="ARBA00018392"/>
    </source>
</evidence>
<sequence length="354" mass="39137">MVQVLGNIEIYMGPRDLGGDDLEAVLVGFIDAARKTLDVAVQELESVPIAHAFARARRRGVRVRMVLEGDYLTTTKAPADPFLPGAMNEANRELFMALLRARCDVRTDYNPKIFHQKFIARDYGYRTRAVLTGSTNFTPTGLHANLNHIVIVRSARVAAQYVAEFAEIWGGTFGDKRLRHDPRPSEISVSGVRVKPLFAPDHAPEMEIMKQMLKAKRRIDFAIFTFSRSSGIDDAMMVLVRSGIVVRGIFDHGQGVQKWAATQPLARAGAELYTAPRGHGLNKLHHKLMVIDGALIIAGSFNYTGPANLLNDENILVIGDLEEADPQAQADQKILGQAVEDEISRIIQTFGRPV</sequence>
<dbReference type="GO" id="GO:0004630">
    <property type="term" value="F:phospholipase D activity"/>
    <property type="evidence" value="ECO:0007669"/>
    <property type="project" value="UniProtKB-EC"/>
</dbReference>
<dbReference type="PANTHER" id="PTHR43856:SF1">
    <property type="entry name" value="MITOCHONDRIAL CARDIOLIPIN HYDROLASE"/>
    <property type="match status" value="1"/>
</dbReference>
<dbReference type="InterPro" id="IPR051406">
    <property type="entry name" value="PLD_domain"/>
</dbReference>
<gene>
    <name evidence="13" type="ORF">EDD55_10453</name>
</gene>
<dbReference type="Pfam" id="PF13091">
    <property type="entry name" value="PLDc_2"/>
    <property type="match status" value="2"/>
</dbReference>
<evidence type="ECO:0000256" key="7">
    <source>
        <dbReference type="ARBA" id="ARBA00022525"/>
    </source>
</evidence>
<evidence type="ECO:0000256" key="8">
    <source>
        <dbReference type="ARBA" id="ARBA00022801"/>
    </source>
</evidence>
<comment type="function">
    <text evidence="2">Could be a virulence factor.</text>
</comment>
<evidence type="ECO:0000256" key="4">
    <source>
        <dbReference type="ARBA" id="ARBA00008664"/>
    </source>
</evidence>
<dbReference type="Gene3D" id="3.30.870.10">
    <property type="entry name" value="Endonuclease Chain A"/>
    <property type="match status" value="2"/>
</dbReference>
<keyword evidence="14" id="KW-1185">Reference proteome</keyword>
<comment type="caution">
    <text evidence="13">The sequence shown here is derived from an EMBL/GenBank/DDBJ whole genome shotgun (WGS) entry which is preliminary data.</text>
</comment>
<keyword evidence="9" id="KW-0442">Lipid degradation</keyword>
<dbReference type="SUPFAM" id="SSF56024">
    <property type="entry name" value="Phospholipase D/nuclease"/>
    <property type="match status" value="2"/>
</dbReference>
<evidence type="ECO:0000256" key="11">
    <source>
        <dbReference type="ARBA" id="ARBA00029594"/>
    </source>
</evidence>
<name>A0A4R3JCU5_9PROT</name>
<evidence type="ECO:0000256" key="5">
    <source>
        <dbReference type="ARBA" id="ARBA00012027"/>
    </source>
</evidence>
<evidence type="ECO:0000256" key="9">
    <source>
        <dbReference type="ARBA" id="ARBA00022963"/>
    </source>
</evidence>
<comment type="subcellular location">
    <subcellularLocation>
        <location evidence="3">Secreted</location>
    </subcellularLocation>
</comment>
<dbReference type="PANTHER" id="PTHR43856">
    <property type="entry name" value="CARDIOLIPIN HYDROLASE"/>
    <property type="match status" value="1"/>
</dbReference>
<reference evidence="13 14" key="1">
    <citation type="submission" date="2019-03" db="EMBL/GenBank/DDBJ databases">
        <title>Genomic Encyclopedia of Type Strains, Phase IV (KMG-IV): sequencing the most valuable type-strain genomes for metagenomic binning, comparative biology and taxonomic classification.</title>
        <authorList>
            <person name="Goeker M."/>
        </authorList>
    </citation>
    <scope>NUCLEOTIDE SEQUENCE [LARGE SCALE GENOMIC DNA]</scope>
    <source>
        <strain evidence="13 14">DSM 101688</strain>
    </source>
</reference>
<organism evidence="13 14">
    <name type="scientific">Varunaivibrio sulfuroxidans</name>
    <dbReference type="NCBI Taxonomy" id="1773489"/>
    <lineage>
        <taxon>Bacteria</taxon>
        <taxon>Pseudomonadati</taxon>
        <taxon>Pseudomonadota</taxon>
        <taxon>Alphaproteobacteria</taxon>
        <taxon>Rhodospirillales</taxon>
        <taxon>Magnetovibrionaceae</taxon>
        <taxon>Varunaivibrio</taxon>
    </lineage>
</organism>
<protein>
    <recommendedName>
        <fullName evidence="6">Phospholipase D</fullName>
        <ecNumber evidence="5">3.1.4.4</ecNumber>
    </recommendedName>
    <alternativeName>
        <fullName evidence="11">Choline phosphatase</fullName>
    </alternativeName>
</protein>
<evidence type="ECO:0000256" key="3">
    <source>
        <dbReference type="ARBA" id="ARBA00004613"/>
    </source>
</evidence>
<dbReference type="EMBL" id="SLZW01000004">
    <property type="protein sequence ID" value="TCS62963.1"/>
    <property type="molecule type" value="Genomic_DNA"/>
</dbReference>
<dbReference type="InterPro" id="IPR001736">
    <property type="entry name" value="PLipase_D/transphosphatidylase"/>
</dbReference>
<evidence type="ECO:0000256" key="10">
    <source>
        <dbReference type="ARBA" id="ARBA00023098"/>
    </source>
</evidence>
<dbReference type="AlphaFoldDB" id="A0A4R3JCU5"/>
<dbReference type="RefSeq" id="WP_165886276.1">
    <property type="nucleotide sequence ID" value="NZ_CP119676.1"/>
</dbReference>
<keyword evidence="7" id="KW-0964">Secreted</keyword>
<dbReference type="InterPro" id="IPR025202">
    <property type="entry name" value="PLD-like_dom"/>
</dbReference>
<dbReference type="EC" id="3.1.4.4" evidence="5"/>
<evidence type="ECO:0000313" key="13">
    <source>
        <dbReference type="EMBL" id="TCS62963.1"/>
    </source>
</evidence>
<evidence type="ECO:0000313" key="14">
    <source>
        <dbReference type="Proteomes" id="UP000295304"/>
    </source>
</evidence>
<dbReference type="GO" id="GO:0005576">
    <property type="term" value="C:extracellular region"/>
    <property type="evidence" value="ECO:0007669"/>
    <property type="project" value="UniProtKB-SubCell"/>
</dbReference>
<evidence type="ECO:0000256" key="2">
    <source>
        <dbReference type="ARBA" id="ARBA00003145"/>
    </source>
</evidence>
<dbReference type="GO" id="GO:0006793">
    <property type="term" value="P:phosphorus metabolic process"/>
    <property type="evidence" value="ECO:0007669"/>
    <property type="project" value="UniProtKB-ARBA"/>
</dbReference>
<comment type="catalytic activity">
    <reaction evidence="1">
        <text>a 1,2-diacyl-sn-glycero-3-phosphocholine + H2O = a 1,2-diacyl-sn-glycero-3-phosphate + choline + H(+)</text>
        <dbReference type="Rhea" id="RHEA:14445"/>
        <dbReference type="ChEBI" id="CHEBI:15354"/>
        <dbReference type="ChEBI" id="CHEBI:15377"/>
        <dbReference type="ChEBI" id="CHEBI:15378"/>
        <dbReference type="ChEBI" id="CHEBI:57643"/>
        <dbReference type="ChEBI" id="CHEBI:58608"/>
        <dbReference type="EC" id="3.1.4.4"/>
    </reaction>
</comment>
<keyword evidence="10" id="KW-0443">Lipid metabolism</keyword>
<keyword evidence="8" id="KW-0378">Hydrolase</keyword>